<evidence type="ECO:0000313" key="5">
    <source>
        <dbReference type="Ensembl" id="ENSAPLP00000024233.1"/>
    </source>
</evidence>
<organism evidence="5 6">
    <name type="scientific">Anas platyrhynchos platyrhynchos</name>
    <name type="common">Northern mallard</name>
    <dbReference type="NCBI Taxonomy" id="8840"/>
    <lineage>
        <taxon>Eukaryota</taxon>
        <taxon>Metazoa</taxon>
        <taxon>Chordata</taxon>
        <taxon>Craniata</taxon>
        <taxon>Vertebrata</taxon>
        <taxon>Euteleostomi</taxon>
        <taxon>Archelosauria</taxon>
        <taxon>Archosauria</taxon>
        <taxon>Dinosauria</taxon>
        <taxon>Saurischia</taxon>
        <taxon>Theropoda</taxon>
        <taxon>Coelurosauria</taxon>
        <taxon>Aves</taxon>
        <taxon>Neognathae</taxon>
        <taxon>Galloanserae</taxon>
        <taxon>Anseriformes</taxon>
        <taxon>Anatidae</taxon>
        <taxon>Anatinae</taxon>
        <taxon>Anas</taxon>
    </lineage>
</organism>
<keyword evidence="2" id="KW-0963">Cytoplasm</keyword>
<dbReference type="GO" id="GO:0005737">
    <property type="term" value="C:cytoplasm"/>
    <property type="evidence" value="ECO:0007669"/>
    <property type="project" value="UniProtKB-SubCell"/>
</dbReference>
<dbReference type="GO" id="GO:0055013">
    <property type="term" value="P:cardiac muscle cell development"/>
    <property type="evidence" value="ECO:0007669"/>
    <property type="project" value="UniProtKB-ARBA"/>
</dbReference>
<dbReference type="Pfam" id="PF07679">
    <property type="entry name" value="I-set"/>
    <property type="match status" value="3"/>
</dbReference>
<dbReference type="PANTHER" id="PTHR47633:SF4">
    <property type="entry name" value="MYOPALLADIN ISOFORM X1"/>
    <property type="match status" value="1"/>
</dbReference>
<dbReference type="InterPro" id="IPR013783">
    <property type="entry name" value="Ig-like_fold"/>
</dbReference>
<dbReference type="GO" id="GO:0045989">
    <property type="term" value="P:positive regulation of striated muscle contraction"/>
    <property type="evidence" value="ECO:0007669"/>
    <property type="project" value="UniProtKB-ARBA"/>
</dbReference>
<dbReference type="PROSITE" id="PS50835">
    <property type="entry name" value="IG_LIKE"/>
    <property type="match status" value="3"/>
</dbReference>
<evidence type="ECO:0000313" key="6">
    <source>
        <dbReference type="Proteomes" id="UP000016666"/>
    </source>
</evidence>
<proteinExistence type="predicted"/>
<dbReference type="FunFam" id="2.60.40.10:FF:000022">
    <property type="entry name" value="Cardiac titin"/>
    <property type="match status" value="1"/>
</dbReference>
<dbReference type="PANTHER" id="PTHR47633">
    <property type="entry name" value="IMMUNOGLOBULIN"/>
    <property type="match status" value="1"/>
</dbReference>
<dbReference type="SUPFAM" id="SSF48726">
    <property type="entry name" value="Immunoglobulin"/>
    <property type="match status" value="3"/>
</dbReference>
<keyword evidence="3" id="KW-0393">Immunoglobulin domain</keyword>
<dbReference type="InterPro" id="IPR013098">
    <property type="entry name" value="Ig_I-set"/>
</dbReference>
<name>A0A493TEX1_ANAPP</name>
<feature type="domain" description="Ig-like" evidence="4">
    <location>
        <begin position="224"/>
        <end position="363"/>
    </location>
</feature>
<dbReference type="SMART" id="SM00409">
    <property type="entry name" value="IG"/>
    <property type="match status" value="3"/>
</dbReference>
<reference evidence="5" key="3">
    <citation type="submission" date="2025-09" db="UniProtKB">
        <authorList>
            <consortium name="Ensembl"/>
        </authorList>
    </citation>
    <scope>IDENTIFICATION</scope>
</reference>
<dbReference type="GO" id="GO:0060298">
    <property type="term" value="P:positive regulation of sarcomere organization"/>
    <property type="evidence" value="ECO:0007669"/>
    <property type="project" value="UniProtKB-ARBA"/>
</dbReference>
<dbReference type="FunFam" id="2.60.40.10:FF:000107">
    <property type="entry name" value="Myosin, light chain kinase a"/>
    <property type="match status" value="1"/>
</dbReference>
<evidence type="ECO:0000256" key="3">
    <source>
        <dbReference type="ARBA" id="ARBA00023319"/>
    </source>
</evidence>
<reference evidence="5 6" key="1">
    <citation type="submission" date="2017-10" db="EMBL/GenBank/DDBJ databases">
        <title>A new Pekin duck reference genome.</title>
        <authorList>
            <person name="Hou Z.-C."/>
            <person name="Zhou Z.-K."/>
            <person name="Zhu F."/>
            <person name="Hou S.-S."/>
        </authorList>
    </citation>
    <scope>NUCLEOTIDE SEQUENCE [LARGE SCALE GENOMIC DNA]</scope>
</reference>
<dbReference type="InterPro" id="IPR003599">
    <property type="entry name" value="Ig_sub"/>
</dbReference>
<sequence length="374" mass="41023">MKMEEGGSAPVFLKQVSDVEVWQGDVARLSVTVTGSPTPKILWFFNGVKLTPSADRKLVFAGNDHSLILPYVSMQDEGKYTCMASNVHGEAECSAHLHVQQRVPGAPCFARTPDSVQCAPGFTAVFEYIVAGEPCPNVEWFKGTKQLFSDARHSVAHHPDGSGSLTVWECMEEDTGLYTCRAVSTLVSAPSCSLSLGNLEKQHKLYSPPPDNNEPLYFAEALPPTFLTRPESITTFVGKSAKFLCTVSGTPVIDVAWQKDGTTISPSDHYKISKVENKHRIENISSLRGGTVVFQAAVKGSLPITVSWLKDNDEVIEDNNIKMTFVNNIATLLVRSIELKHGGKYFCQAKNEAGIQRCSALLTVKGWSYTECWQ</sequence>
<dbReference type="GeneTree" id="ENSGT01110000267173"/>
<dbReference type="SMART" id="SM00408">
    <property type="entry name" value="IGc2"/>
    <property type="match status" value="3"/>
</dbReference>
<protein>
    <recommendedName>
        <fullName evidence="4">Ig-like domain-containing protein</fullName>
    </recommendedName>
</protein>
<dbReference type="Proteomes" id="UP000016666">
    <property type="component" value="Chromosome 7"/>
</dbReference>
<dbReference type="AlphaFoldDB" id="A0A493TEX1"/>
<evidence type="ECO:0000256" key="1">
    <source>
        <dbReference type="ARBA" id="ARBA00004496"/>
    </source>
</evidence>
<feature type="domain" description="Ig-like" evidence="4">
    <location>
        <begin position="107"/>
        <end position="195"/>
    </location>
</feature>
<keyword evidence="6" id="KW-1185">Reference proteome</keyword>
<reference evidence="5" key="2">
    <citation type="submission" date="2025-08" db="UniProtKB">
        <authorList>
            <consortium name="Ensembl"/>
        </authorList>
    </citation>
    <scope>IDENTIFICATION</scope>
</reference>
<dbReference type="InterPro" id="IPR003598">
    <property type="entry name" value="Ig_sub2"/>
</dbReference>
<comment type="subcellular location">
    <subcellularLocation>
        <location evidence="1">Cytoplasm</location>
    </subcellularLocation>
</comment>
<evidence type="ECO:0000259" key="4">
    <source>
        <dbReference type="PROSITE" id="PS50835"/>
    </source>
</evidence>
<feature type="domain" description="Ig-like" evidence="4">
    <location>
        <begin position="10"/>
        <end position="98"/>
    </location>
</feature>
<dbReference type="InterPro" id="IPR036179">
    <property type="entry name" value="Ig-like_dom_sf"/>
</dbReference>
<dbReference type="Gene3D" id="2.60.40.10">
    <property type="entry name" value="Immunoglobulins"/>
    <property type="match status" value="4"/>
</dbReference>
<dbReference type="GO" id="GO:0003007">
    <property type="term" value="P:heart morphogenesis"/>
    <property type="evidence" value="ECO:0007669"/>
    <property type="project" value="UniProtKB-ARBA"/>
</dbReference>
<dbReference type="STRING" id="8840.ENSAPLP00000024233"/>
<dbReference type="InterPro" id="IPR007110">
    <property type="entry name" value="Ig-like_dom"/>
</dbReference>
<accession>A0A493TEX1</accession>
<dbReference type="Ensembl" id="ENSAPLT00000027892.1">
    <property type="protein sequence ID" value="ENSAPLP00000024233.1"/>
    <property type="gene ID" value="ENSAPLG00000022774.1"/>
</dbReference>
<evidence type="ECO:0000256" key="2">
    <source>
        <dbReference type="ARBA" id="ARBA00022490"/>
    </source>
</evidence>
<dbReference type="FunFam" id="2.60.40.10:FF:000425">
    <property type="entry name" value="Myosin light chain kinase"/>
    <property type="match status" value="1"/>
</dbReference>